<proteinExistence type="predicted"/>
<organism evidence="1 2">
    <name type="scientific">Hoeflea halophila</name>
    <dbReference type="NCBI Taxonomy" id="714899"/>
    <lineage>
        <taxon>Bacteria</taxon>
        <taxon>Pseudomonadati</taxon>
        <taxon>Pseudomonadota</taxon>
        <taxon>Alphaproteobacteria</taxon>
        <taxon>Hyphomicrobiales</taxon>
        <taxon>Rhizobiaceae</taxon>
        <taxon>Hoeflea</taxon>
    </lineage>
</organism>
<gene>
    <name evidence="1" type="ORF">SAMN05877838_2640</name>
</gene>
<dbReference type="SUPFAM" id="SSF88713">
    <property type="entry name" value="Glycoside hydrolase/deacetylase"/>
    <property type="match status" value="1"/>
</dbReference>
<reference evidence="2" key="1">
    <citation type="submission" date="2017-08" db="EMBL/GenBank/DDBJ databases">
        <authorList>
            <person name="Varghese N."/>
            <person name="Submissions S."/>
        </authorList>
    </citation>
    <scope>NUCLEOTIDE SEQUENCE [LARGE SCALE GENOMIC DNA]</scope>
    <source>
        <strain evidence="2">KCTC 23107</strain>
    </source>
</reference>
<dbReference type="RefSeq" id="WP_244577876.1">
    <property type="nucleotide sequence ID" value="NZ_OCPC01000003.1"/>
</dbReference>
<keyword evidence="2" id="KW-1185">Reference proteome</keyword>
<evidence type="ECO:0000313" key="1">
    <source>
        <dbReference type="EMBL" id="SOE17737.1"/>
    </source>
</evidence>
<name>A0A286ICK5_9HYPH</name>
<evidence type="ECO:0000313" key="2">
    <source>
        <dbReference type="Proteomes" id="UP000219465"/>
    </source>
</evidence>
<dbReference type="InterPro" id="IPR052740">
    <property type="entry name" value="CE4"/>
</dbReference>
<evidence type="ECO:0008006" key="3">
    <source>
        <dbReference type="Google" id="ProtNLM"/>
    </source>
</evidence>
<dbReference type="PANTHER" id="PTHR45985">
    <property type="match status" value="1"/>
</dbReference>
<dbReference type="Gene3D" id="3.20.20.370">
    <property type="entry name" value="Glycoside hydrolase/deacetylase"/>
    <property type="match status" value="1"/>
</dbReference>
<dbReference type="GO" id="GO:0005975">
    <property type="term" value="P:carbohydrate metabolic process"/>
    <property type="evidence" value="ECO:0007669"/>
    <property type="project" value="InterPro"/>
</dbReference>
<dbReference type="AlphaFoldDB" id="A0A286ICK5"/>
<sequence>MLAGFGVLATPSAQAEFRPEQLVLISFDGAHDNRLWERSLKMADRSGARFTYFLSCTFLMSKAQREAYKAPGYSAGRSNVGFAQDKAEALTRLEHIWSAYQAGHEIGSHGCGHFDGKDWSKSDWLYEFDQFNAALTGAWEKNDAETPSGWQQFATSAIKGFRAPYLATGDGLFAALESRGFAYDASTVSKGPVWPDFSRPTAHFALPLIPEGPKQRAIIAMDYNLFVRHSAAIETPSKSEEFEHRALEAFRAAFEAEYSGKRRPLQLGFHFVEMNGGAYWNALERFVEETCGRAEVACVTYQEAVTRLKAKTEGSAS</sequence>
<dbReference type="PANTHER" id="PTHR45985:SF3">
    <property type="entry name" value="CHITIN DEACETYLASE-LIKE 4"/>
    <property type="match status" value="1"/>
</dbReference>
<dbReference type="InterPro" id="IPR011330">
    <property type="entry name" value="Glyco_hydro/deAcase_b/a-brl"/>
</dbReference>
<protein>
    <recommendedName>
        <fullName evidence="3">Polysaccharide deacetylase</fullName>
    </recommendedName>
</protein>
<dbReference type="Proteomes" id="UP000219465">
    <property type="component" value="Unassembled WGS sequence"/>
</dbReference>
<dbReference type="EMBL" id="OCPC01000003">
    <property type="protein sequence ID" value="SOE17737.1"/>
    <property type="molecule type" value="Genomic_DNA"/>
</dbReference>
<accession>A0A286ICK5</accession>